<dbReference type="Pfam" id="PF12796">
    <property type="entry name" value="Ank_2"/>
    <property type="match status" value="1"/>
</dbReference>
<dbReference type="EMBL" id="JAULSY010000190">
    <property type="protein sequence ID" value="KAK0659153.1"/>
    <property type="molecule type" value="Genomic_DNA"/>
</dbReference>
<name>A0AA40D3G9_9PEZI</name>
<evidence type="ECO:0000313" key="5">
    <source>
        <dbReference type="Proteomes" id="UP001174997"/>
    </source>
</evidence>
<gene>
    <name evidence="4" type="ORF">QBC41DRAFT_237572</name>
</gene>
<dbReference type="PANTHER" id="PTHR24198:SF165">
    <property type="entry name" value="ANKYRIN REPEAT-CONTAINING PROTEIN-RELATED"/>
    <property type="match status" value="1"/>
</dbReference>
<dbReference type="InterPro" id="IPR002110">
    <property type="entry name" value="Ankyrin_rpt"/>
</dbReference>
<dbReference type="SUPFAM" id="SSF48403">
    <property type="entry name" value="Ankyrin repeat"/>
    <property type="match status" value="1"/>
</dbReference>
<keyword evidence="1" id="KW-0677">Repeat</keyword>
<feature type="compositionally biased region" description="Basic and acidic residues" evidence="3">
    <location>
        <begin position="239"/>
        <end position="258"/>
    </location>
</feature>
<feature type="region of interest" description="Disordered" evidence="3">
    <location>
        <begin position="239"/>
        <end position="262"/>
    </location>
</feature>
<reference evidence="4" key="1">
    <citation type="submission" date="2023-06" db="EMBL/GenBank/DDBJ databases">
        <title>Genome-scale phylogeny and comparative genomics of the fungal order Sordariales.</title>
        <authorList>
            <consortium name="Lawrence Berkeley National Laboratory"/>
            <person name="Hensen N."/>
            <person name="Bonometti L."/>
            <person name="Westerberg I."/>
            <person name="Brannstrom I.O."/>
            <person name="Guillou S."/>
            <person name="Cros-Aarteil S."/>
            <person name="Calhoun S."/>
            <person name="Haridas S."/>
            <person name="Kuo A."/>
            <person name="Mondo S."/>
            <person name="Pangilinan J."/>
            <person name="Riley R."/>
            <person name="Labutti K."/>
            <person name="Andreopoulos B."/>
            <person name="Lipzen A."/>
            <person name="Chen C."/>
            <person name="Yanf M."/>
            <person name="Daum C."/>
            <person name="Ng V."/>
            <person name="Clum A."/>
            <person name="Steindorff A."/>
            <person name="Ohm R."/>
            <person name="Martin F."/>
            <person name="Silar P."/>
            <person name="Natvig D."/>
            <person name="Lalanne C."/>
            <person name="Gautier V."/>
            <person name="Ament-Velasquez S.L."/>
            <person name="Kruys A."/>
            <person name="Hutchinson M.I."/>
            <person name="Powell A.J."/>
            <person name="Barry K."/>
            <person name="Miller A.N."/>
            <person name="Grigoriev I.V."/>
            <person name="Debuchy R."/>
            <person name="Gladieux P."/>
            <person name="Thoren M.H."/>
            <person name="Johannesson H."/>
        </authorList>
    </citation>
    <scope>NUCLEOTIDE SEQUENCE</scope>
    <source>
        <strain evidence="4">CBS 307.81</strain>
    </source>
</reference>
<feature type="compositionally biased region" description="Polar residues" evidence="3">
    <location>
        <begin position="33"/>
        <end position="65"/>
    </location>
</feature>
<dbReference type="AlphaFoldDB" id="A0AA40D3G9"/>
<proteinExistence type="predicted"/>
<organism evidence="4 5">
    <name type="scientific">Cercophora samala</name>
    <dbReference type="NCBI Taxonomy" id="330535"/>
    <lineage>
        <taxon>Eukaryota</taxon>
        <taxon>Fungi</taxon>
        <taxon>Dikarya</taxon>
        <taxon>Ascomycota</taxon>
        <taxon>Pezizomycotina</taxon>
        <taxon>Sordariomycetes</taxon>
        <taxon>Sordariomycetidae</taxon>
        <taxon>Sordariales</taxon>
        <taxon>Lasiosphaeriaceae</taxon>
        <taxon>Cercophora</taxon>
    </lineage>
</organism>
<evidence type="ECO:0000256" key="2">
    <source>
        <dbReference type="ARBA" id="ARBA00023043"/>
    </source>
</evidence>
<dbReference type="Proteomes" id="UP001174997">
    <property type="component" value="Unassembled WGS sequence"/>
</dbReference>
<evidence type="ECO:0000256" key="1">
    <source>
        <dbReference type="ARBA" id="ARBA00022737"/>
    </source>
</evidence>
<comment type="caution">
    <text evidence="4">The sequence shown here is derived from an EMBL/GenBank/DDBJ whole genome shotgun (WGS) entry which is preliminary data.</text>
</comment>
<sequence>MDPTADVDAPGASAATSNAHRPLSESSEEAIPQSPQNSTPGAVTDENQSQPPSTHDPPLSSTLESIGSDLGLLHNTIETDPAERVEDATGSIISWGEQESGDDETNSTTTSSNPLRYIGDPFEASKDEAPTSPKEILNRRFWYACRNGKLKKVKRLLKQGANVYVERRAYVLKRQYSDEGSDSDSDEDDDGADSDAETLRNNPAGFWVACRAGDMEEAQRQLWYYKMKRRHRELWQKHIPDDSDWDSDRDQEDRDRQRKTNNRYQDLGTVSALYIAIKQKHYDIALHILEQDHIGHLGKLYTVEKETVLHKAVAKEATDVYEKLIQHKRAGKLGKTKNGDGDTAIQTAVMFGDVNATRVLLSSKNGNPHSLESLLHLVASHRRSRPPKNVDVARLLLMNGAQVDWEDATVGKTTALQAACKRKDVGMIKLLLAWKAQTGRDDALRLAGDELWENKDETKPAWSSAVPKLPLISTHFNVGITMSYSCDLEEGDSYTRNWTQFMSMDDFLR</sequence>
<feature type="region of interest" description="Disordered" evidence="3">
    <location>
        <begin position="1"/>
        <end position="131"/>
    </location>
</feature>
<dbReference type="GO" id="GO:0005737">
    <property type="term" value="C:cytoplasm"/>
    <property type="evidence" value="ECO:0007669"/>
    <property type="project" value="TreeGrafter"/>
</dbReference>
<evidence type="ECO:0000256" key="3">
    <source>
        <dbReference type="SAM" id="MobiDB-lite"/>
    </source>
</evidence>
<keyword evidence="2" id="KW-0040">ANK repeat</keyword>
<dbReference type="PANTHER" id="PTHR24198">
    <property type="entry name" value="ANKYRIN REPEAT AND PROTEIN KINASE DOMAIN-CONTAINING PROTEIN"/>
    <property type="match status" value="1"/>
</dbReference>
<evidence type="ECO:0000313" key="4">
    <source>
        <dbReference type="EMBL" id="KAK0659153.1"/>
    </source>
</evidence>
<dbReference type="InterPro" id="IPR036770">
    <property type="entry name" value="Ankyrin_rpt-contain_sf"/>
</dbReference>
<dbReference type="Gene3D" id="1.25.40.20">
    <property type="entry name" value="Ankyrin repeat-containing domain"/>
    <property type="match status" value="1"/>
</dbReference>
<dbReference type="SMART" id="SM00248">
    <property type="entry name" value="ANK"/>
    <property type="match status" value="6"/>
</dbReference>
<keyword evidence="5" id="KW-1185">Reference proteome</keyword>
<feature type="region of interest" description="Disordered" evidence="3">
    <location>
        <begin position="176"/>
        <end position="199"/>
    </location>
</feature>
<accession>A0AA40D3G9</accession>
<protein>
    <submittedName>
        <fullName evidence="4">Ankyrin repeat-containing domain protein</fullName>
    </submittedName>
</protein>
<feature type="compositionally biased region" description="Acidic residues" evidence="3">
    <location>
        <begin position="179"/>
        <end position="196"/>
    </location>
</feature>